<dbReference type="EMBL" id="JH971389">
    <property type="protein sequence ID" value="EKM79814.1"/>
    <property type="molecule type" value="Genomic_DNA"/>
</dbReference>
<organism evidence="2 3">
    <name type="scientific">Agaricus bisporus var. burnettii (strain JB137-S8 / ATCC MYA-4627 / FGSC 10392)</name>
    <name type="common">White button mushroom</name>
    <dbReference type="NCBI Taxonomy" id="597362"/>
    <lineage>
        <taxon>Eukaryota</taxon>
        <taxon>Fungi</taxon>
        <taxon>Dikarya</taxon>
        <taxon>Basidiomycota</taxon>
        <taxon>Agaricomycotina</taxon>
        <taxon>Agaricomycetes</taxon>
        <taxon>Agaricomycetidae</taxon>
        <taxon>Agaricales</taxon>
        <taxon>Agaricineae</taxon>
        <taxon>Agaricaceae</taxon>
        <taxon>Agaricus</taxon>
    </lineage>
</organism>
<dbReference type="GeneID" id="18828892"/>
<dbReference type="InterPro" id="IPR011009">
    <property type="entry name" value="Kinase-like_dom_sf"/>
</dbReference>
<feature type="domain" description="Fungal-type protein kinase" evidence="1">
    <location>
        <begin position="29"/>
        <end position="97"/>
    </location>
</feature>
<dbReference type="Pfam" id="PF17667">
    <property type="entry name" value="Pkinase_fungal"/>
    <property type="match status" value="1"/>
</dbReference>
<feature type="non-terminal residue" evidence="2">
    <location>
        <position position="101"/>
    </location>
</feature>
<gene>
    <name evidence="2" type="ORF">AGABI1DRAFT_25672</name>
</gene>
<dbReference type="HOGENOM" id="CLU_2298204_0_0_1"/>
<dbReference type="STRING" id="597362.K5VZ72"/>
<name>K5VZ72_AGABU</name>
<dbReference type="OrthoDB" id="5569250at2759"/>
<evidence type="ECO:0000259" key="1">
    <source>
        <dbReference type="Pfam" id="PF17667"/>
    </source>
</evidence>
<dbReference type="KEGG" id="abp:AGABI1DRAFT25672"/>
<proteinExistence type="predicted"/>
<reference evidence="3" key="1">
    <citation type="journal article" date="2012" name="Proc. Natl. Acad. Sci. U.S.A.">
        <title>Genome sequence of the button mushroom Agaricus bisporus reveals mechanisms governing adaptation to a humic-rich ecological niche.</title>
        <authorList>
            <person name="Morin E."/>
            <person name="Kohler A."/>
            <person name="Baker A.R."/>
            <person name="Foulongne-Oriol M."/>
            <person name="Lombard V."/>
            <person name="Nagy L.G."/>
            <person name="Ohm R.A."/>
            <person name="Patyshakuliyeva A."/>
            <person name="Brun A."/>
            <person name="Aerts A.L."/>
            <person name="Bailey A.M."/>
            <person name="Billette C."/>
            <person name="Coutinho P.M."/>
            <person name="Deakin G."/>
            <person name="Doddapaneni H."/>
            <person name="Floudas D."/>
            <person name="Grimwood J."/>
            <person name="Hilden K."/>
            <person name="Kuees U."/>
            <person name="LaButti K.M."/>
            <person name="Lapidus A."/>
            <person name="Lindquist E.A."/>
            <person name="Lucas S.M."/>
            <person name="Murat C."/>
            <person name="Riley R.W."/>
            <person name="Salamov A.A."/>
            <person name="Schmutz J."/>
            <person name="Subramanian V."/>
            <person name="Woesten H.A.B."/>
            <person name="Xu J."/>
            <person name="Eastwood D.C."/>
            <person name="Foster G.D."/>
            <person name="Sonnenberg A.S."/>
            <person name="Cullen D."/>
            <person name="de Vries R.P."/>
            <person name="Lundell T."/>
            <person name="Hibbett D.S."/>
            <person name="Henrissat B."/>
            <person name="Burton K.S."/>
            <person name="Kerrigan R.W."/>
            <person name="Challen M.P."/>
            <person name="Grigoriev I.V."/>
            <person name="Martin F."/>
        </authorList>
    </citation>
    <scope>NUCLEOTIDE SEQUENCE [LARGE SCALE GENOMIC DNA]</scope>
    <source>
        <strain evidence="3">JB137-S8 / ATCC MYA-4627 / FGSC 10392</strain>
    </source>
</reference>
<evidence type="ECO:0000313" key="2">
    <source>
        <dbReference type="EMBL" id="EKM79814.1"/>
    </source>
</evidence>
<dbReference type="RefSeq" id="XP_007328835.1">
    <property type="nucleotide sequence ID" value="XM_007328773.1"/>
</dbReference>
<dbReference type="InterPro" id="IPR040976">
    <property type="entry name" value="Pkinase_fungal"/>
</dbReference>
<accession>K5VZ72</accession>
<dbReference type="AlphaFoldDB" id="K5VZ72"/>
<sequence length="101" mass="12031">GEKELLEKIHKDGTYPAVVRMCLFREIPRAECGNRIRVRICLQDYGTDFLSLETPRDMIYALYDLLEVTRGLYFDRKILHRDISPWNIMVRNPQDTERIET</sequence>
<protein>
    <recommendedName>
        <fullName evidence="1">Fungal-type protein kinase domain-containing protein</fullName>
    </recommendedName>
</protein>
<evidence type="ECO:0000313" key="3">
    <source>
        <dbReference type="Proteomes" id="UP000008493"/>
    </source>
</evidence>
<dbReference type="Proteomes" id="UP000008493">
    <property type="component" value="Unassembled WGS sequence"/>
</dbReference>
<dbReference type="SUPFAM" id="SSF56112">
    <property type="entry name" value="Protein kinase-like (PK-like)"/>
    <property type="match status" value="1"/>
</dbReference>
<feature type="non-terminal residue" evidence="2">
    <location>
        <position position="1"/>
    </location>
</feature>
<dbReference type="InParanoid" id="K5VZ72"/>
<keyword evidence="3" id="KW-1185">Reference proteome</keyword>